<proteinExistence type="predicted"/>
<dbReference type="Proteomes" id="UP000728032">
    <property type="component" value="Unassembled WGS sequence"/>
</dbReference>
<evidence type="ECO:0000313" key="12">
    <source>
        <dbReference type="EMBL" id="CAD7636200.1"/>
    </source>
</evidence>
<reference evidence="12" key="1">
    <citation type="submission" date="2020-11" db="EMBL/GenBank/DDBJ databases">
        <authorList>
            <person name="Tran Van P."/>
        </authorList>
    </citation>
    <scope>NUCLEOTIDE SEQUENCE</scope>
</reference>
<dbReference type="Pfam" id="PF02233">
    <property type="entry name" value="PNTB"/>
    <property type="match status" value="1"/>
</dbReference>
<feature type="transmembrane region" description="Helical" evidence="10">
    <location>
        <begin position="166"/>
        <end position="186"/>
    </location>
</feature>
<feature type="transmembrane region" description="Helical" evidence="10">
    <location>
        <begin position="220"/>
        <end position="241"/>
    </location>
</feature>
<evidence type="ECO:0000256" key="9">
    <source>
        <dbReference type="ARBA" id="ARBA00048202"/>
    </source>
</evidence>
<comment type="subcellular location">
    <subcellularLocation>
        <location evidence="1">Membrane</location>
        <topology evidence="1">Multi-pass membrane protein</topology>
    </subcellularLocation>
</comment>
<evidence type="ECO:0000256" key="1">
    <source>
        <dbReference type="ARBA" id="ARBA00004141"/>
    </source>
</evidence>
<comment type="catalytic activity">
    <reaction evidence="9">
        <text>NAD(+) + NADPH + H(+)(in) = NADH + NADP(+) + H(+)(out)</text>
        <dbReference type="Rhea" id="RHEA:47992"/>
        <dbReference type="ChEBI" id="CHEBI:15378"/>
        <dbReference type="ChEBI" id="CHEBI:57540"/>
        <dbReference type="ChEBI" id="CHEBI:57783"/>
        <dbReference type="ChEBI" id="CHEBI:57945"/>
        <dbReference type="ChEBI" id="CHEBI:58349"/>
        <dbReference type="EC" id="7.1.1.1"/>
    </reaction>
</comment>
<evidence type="ECO:0000256" key="4">
    <source>
        <dbReference type="ARBA" id="ARBA00022857"/>
    </source>
</evidence>
<feature type="transmembrane region" description="Helical" evidence="10">
    <location>
        <begin position="6"/>
        <end position="26"/>
    </location>
</feature>
<dbReference type="AlphaFoldDB" id="A0A7R9L754"/>
<keyword evidence="6 10" id="KW-1133">Transmembrane helix</keyword>
<dbReference type="InterPro" id="IPR034300">
    <property type="entry name" value="PNTB-like"/>
</dbReference>
<name>A0A7R9L754_9ACAR</name>
<dbReference type="PANTHER" id="PTHR44758">
    <property type="entry name" value="NAD(P) TRANSHYDROGENASE SUBUNIT BETA"/>
    <property type="match status" value="1"/>
</dbReference>
<dbReference type="Gene3D" id="3.40.50.1220">
    <property type="entry name" value="TPP-binding domain"/>
    <property type="match status" value="1"/>
</dbReference>
<keyword evidence="5" id="KW-1278">Translocase</keyword>
<evidence type="ECO:0000256" key="7">
    <source>
        <dbReference type="ARBA" id="ARBA00023027"/>
    </source>
</evidence>
<keyword evidence="4" id="KW-0521">NADP</keyword>
<evidence type="ECO:0000256" key="3">
    <source>
        <dbReference type="ARBA" id="ARBA00022692"/>
    </source>
</evidence>
<evidence type="ECO:0000256" key="10">
    <source>
        <dbReference type="SAM" id="Phobius"/>
    </source>
</evidence>
<dbReference type="FunFam" id="3.40.50.1220:FF:000002">
    <property type="entry name" value="NAD(P) transhydrogenase subunit beta"/>
    <property type="match status" value="1"/>
</dbReference>
<feature type="transmembrane region" description="Helical" evidence="10">
    <location>
        <begin position="33"/>
        <end position="55"/>
    </location>
</feature>
<feature type="transmembrane region" description="Helical" evidence="10">
    <location>
        <begin position="67"/>
        <end position="100"/>
    </location>
</feature>
<feature type="domain" description="NADP transhydrogenase beta-like" evidence="11">
    <location>
        <begin position="89"/>
        <end position="554"/>
    </location>
</feature>
<organism evidence="12">
    <name type="scientific">Oppiella nova</name>
    <dbReference type="NCBI Taxonomy" id="334625"/>
    <lineage>
        <taxon>Eukaryota</taxon>
        <taxon>Metazoa</taxon>
        <taxon>Ecdysozoa</taxon>
        <taxon>Arthropoda</taxon>
        <taxon>Chelicerata</taxon>
        <taxon>Arachnida</taxon>
        <taxon>Acari</taxon>
        <taxon>Acariformes</taxon>
        <taxon>Sarcoptiformes</taxon>
        <taxon>Oribatida</taxon>
        <taxon>Brachypylina</taxon>
        <taxon>Oppioidea</taxon>
        <taxon>Oppiidae</taxon>
        <taxon>Oppiella</taxon>
    </lineage>
</organism>
<evidence type="ECO:0000313" key="13">
    <source>
        <dbReference type="Proteomes" id="UP000728032"/>
    </source>
</evidence>
<gene>
    <name evidence="12" type="ORF">ONB1V03_LOCUS54</name>
</gene>
<dbReference type="GO" id="GO:0008750">
    <property type="term" value="F:proton-translocating NAD(P)+ transhydrogenase activity"/>
    <property type="evidence" value="ECO:0007669"/>
    <property type="project" value="UniProtKB-EC"/>
</dbReference>
<dbReference type="EMBL" id="CAJPVJ010000001">
    <property type="protein sequence ID" value="CAG2155783.1"/>
    <property type="molecule type" value="Genomic_DNA"/>
</dbReference>
<evidence type="ECO:0000256" key="2">
    <source>
        <dbReference type="ARBA" id="ARBA00012943"/>
    </source>
</evidence>
<dbReference type="EC" id="7.1.1.1" evidence="2"/>
<feature type="transmembrane region" description="Helical" evidence="10">
    <location>
        <begin position="253"/>
        <end position="275"/>
    </location>
</feature>
<feature type="transmembrane region" description="Helical" evidence="10">
    <location>
        <begin position="331"/>
        <end position="351"/>
    </location>
</feature>
<feature type="transmembrane region" description="Helical" evidence="10">
    <location>
        <begin position="136"/>
        <end position="154"/>
    </location>
</feature>
<keyword evidence="7" id="KW-0520">NAD</keyword>
<keyword evidence="13" id="KW-1185">Reference proteome</keyword>
<feature type="transmembrane region" description="Helical" evidence="10">
    <location>
        <begin position="112"/>
        <end position="130"/>
    </location>
</feature>
<feature type="transmembrane region" description="Helical" evidence="10">
    <location>
        <begin position="307"/>
        <end position="325"/>
    </location>
</feature>
<dbReference type="GO" id="GO:0016020">
    <property type="term" value="C:membrane"/>
    <property type="evidence" value="ECO:0007669"/>
    <property type="project" value="UniProtKB-SubCell"/>
</dbReference>
<protein>
    <recommendedName>
        <fullName evidence="2">proton-translocating NAD(P)(+) transhydrogenase</fullName>
        <ecNumber evidence="2">7.1.1.1</ecNumber>
    </recommendedName>
</protein>
<dbReference type="PANTHER" id="PTHR44758:SF1">
    <property type="entry name" value="NAD(P) TRANSHYDROGENASE SUBUNIT BETA"/>
    <property type="match status" value="1"/>
</dbReference>
<dbReference type="InterPro" id="IPR029035">
    <property type="entry name" value="DHS-like_NAD/FAD-binding_dom"/>
</dbReference>
<dbReference type="OrthoDB" id="37244at2759"/>
<keyword evidence="8 10" id="KW-0472">Membrane</keyword>
<sequence>MVETITIFVLAIFVGYYVVWGVTPALHTPLMAVTNALSSIIVVGAMIQTVGIPGVVDASVQFQSVNVVSVLGAIAVFLASINIFGGFAVTARAVLFILTLRGLSGPKTAIAGNRYGMIAMAIAVITTFFVADHPVVWMIGGAMVLGAIVGIARARTVPMTQMPETVALMHSLVGLAAVLIAIAAILHNNQLTALFAQNESALTAAGVQHAHMSKVHLFELFVGCFVGAITFTASVFAYGKLAAKKWAKTISGAWVKPVQAIIFLAMLACGVYFFTTGNMQAFWAMTALALAFGWVWIAPVGGGDMPVVVSLLNSFSGWAAAGIGFTLENNMLIVAGSLVGSSGAILSYIMCKAMNRSIINVLFGGAMGGTAVASVDKGEQVQRNYRSGSADDAGFLMSNADSVVIVPGYGMAQGRAQNAVKELCEILKEQGVTVRFAIHPVAGRMPGHMNVLLAEADVAYEDILEMDEINSDFPATDVVLVIGANDVVNPAAKDDPTSPIYGMPILEAHKARTIMVIKRSMATGYAGLDNDLFYNDKTMMIFGDAKKVVEEMTKAINGGGH</sequence>
<feature type="transmembrane region" description="Helical" evidence="10">
    <location>
        <begin position="358"/>
        <end position="375"/>
    </location>
</feature>
<evidence type="ECO:0000256" key="8">
    <source>
        <dbReference type="ARBA" id="ARBA00023136"/>
    </source>
</evidence>
<keyword evidence="3 10" id="KW-0812">Transmembrane</keyword>
<dbReference type="EMBL" id="OC914826">
    <property type="protein sequence ID" value="CAD7636200.1"/>
    <property type="molecule type" value="Genomic_DNA"/>
</dbReference>
<evidence type="ECO:0000256" key="6">
    <source>
        <dbReference type="ARBA" id="ARBA00022989"/>
    </source>
</evidence>
<dbReference type="SUPFAM" id="SSF52467">
    <property type="entry name" value="DHS-like NAD/FAD-binding domain"/>
    <property type="match status" value="1"/>
</dbReference>
<evidence type="ECO:0000259" key="11">
    <source>
        <dbReference type="Pfam" id="PF02233"/>
    </source>
</evidence>
<accession>A0A7R9L754</accession>
<feature type="transmembrane region" description="Helical" evidence="10">
    <location>
        <begin position="281"/>
        <end position="300"/>
    </location>
</feature>
<evidence type="ECO:0000256" key="5">
    <source>
        <dbReference type="ARBA" id="ARBA00022967"/>
    </source>
</evidence>